<reference evidence="1 2" key="1">
    <citation type="submission" date="2020-06" db="EMBL/GenBank/DDBJ databases">
        <title>Photobacterium damselae subsp. damselae comparative genomics.</title>
        <authorList>
            <person name="Osorio C.R."/>
        </authorList>
    </citation>
    <scope>NUCLEOTIDE SEQUENCE [LARGE SCALE GENOMIC DNA]</scope>
    <source>
        <strain evidence="1 2">TW250/03</strain>
    </source>
</reference>
<accession>A0A850QNS3</accession>
<organism evidence="1 2">
    <name type="scientific">Photobacterium damselae subsp. damselae</name>
    <name type="common">Listonella damsela</name>
    <dbReference type="NCBI Taxonomy" id="85581"/>
    <lineage>
        <taxon>Bacteria</taxon>
        <taxon>Pseudomonadati</taxon>
        <taxon>Pseudomonadota</taxon>
        <taxon>Gammaproteobacteria</taxon>
        <taxon>Vibrionales</taxon>
        <taxon>Vibrionaceae</taxon>
        <taxon>Photobacterium</taxon>
    </lineage>
</organism>
<dbReference type="InterPro" id="IPR019292">
    <property type="entry name" value="McrC"/>
</dbReference>
<protein>
    <submittedName>
        <fullName evidence="1">McrC family protein</fullName>
    </submittedName>
</protein>
<sequence length="452" mass="52289">MKVKNTVTLFEFGYITNDRKANEHDHIQVISDNAYLYLKGMCLSDERERNLLKLKSVQGMEVLQVQNYAGVLFTPDGTQLEILPKIGKNQFACKKAEEDARQSLLIMLKALKGFQHIQTSNANIVSRKMPLLEVFISQFLQSVNVLIKRGLRSDYVPKEDNLAFLKGKLNVGKQLRHNVINKHKFYCEYDEFLRDRPANRLIHAALTKVYGVVRSAENQKLLQELMFVFHDVPVSLNHKHDFSLVALGRGMNHYELPLAWAKLILDGLSPQTMKGDHHAASLLFPMERVFEDYVAKVLQQQLDESYKLRTQVKSRSLVSHNNQAWFKLQPDMVIEQNKQVVCVLDTKWKLLESRQSSGSDKYGLSQSDFYQMFAYGHHYFAHDFHPKEMFLIYPAHEGFRQAIPHNFEFATNSRTLSLWAVPFVISDNECDRGIVWPSDETKSPYCRLFIGK</sequence>
<name>A0A850QNS3_PHODD</name>
<dbReference type="PANTHER" id="PTHR38733:SF1">
    <property type="entry name" value="TYPE IV METHYL-DIRECTED RESTRICTION ENZYME ECOKMCRBC"/>
    <property type="match status" value="1"/>
</dbReference>
<dbReference type="Pfam" id="PF10117">
    <property type="entry name" value="McrBC"/>
    <property type="match status" value="1"/>
</dbReference>
<dbReference type="AlphaFoldDB" id="A0A850QNS3"/>
<comment type="caution">
    <text evidence="1">The sequence shown here is derived from an EMBL/GenBank/DDBJ whole genome shotgun (WGS) entry which is preliminary data.</text>
</comment>
<gene>
    <name evidence="1" type="ORF">HWA77_13655</name>
</gene>
<dbReference type="EMBL" id="JABXOR010000852">
    <property type="protein sequence ID" value="NVP01257.1"/>
    <property type="molecule type" value="Genomic_DNA"/>
</dbReference>
<evidence type="ECO:0000313" key="2">
    <source>
        <dbReference type="Proteomes" id="UP000533429"/>
    </source>
</evidence>
<dbReference type="PANTHER" id="PTHR38733">
    <property type="entry name" value="PROTEIN MCRC"/>
    <property type="match status" value="1"/>
</dbReference>
<evidence type="ECO:0000313" key="1">
    <source>
        <dbReference type="EMBL" id="NVP01257.1"/>
    </source>
</evidence>
<proteinExistence type="predicted"/>
<dbReference type="Proteomes" id="UP000533429">
    <property type="component" value="Unassembled WGS sequence"/>
</dbReference>